<dbReference type="GO" id="GO:0032259">
    <property type="term" value="P:methylation"/>
    <property type="evidence" value="ECO:0007669"/>
    <property type="project" value="UniProtKB-KW"/>
</dbReference>
<keyword evidence="3" id="KW-1185">Reference proteome</keyword>
<dbReference type="OrthoDB" id="9804312at2"/>
<keyword evidence="2" id="KW-0808">Transferase</keyword>
<accession>A0A063Y2P0</accession>
<sequence>MSEQLYYDRSMDVDVYPHLKLALEILDPALSRVAVDVGCGAGRDALFLIERGFHVYAYDKSDEAIARLSEQGRAHLNQKLFPQVSHFEAFDYPSVSLVSACSSLFFCHPAVFSKAWMNITESLLAGGVFCGHFMGPNDSWARMGRGDLTVHSLAELQVLLQHGFQIVDLYEHDAPGMTLVGRQKHWHTYSVVAQKVD</sequence>
<dbReference type="AlphaFoldDB" id="A0A063Y2P0"/>
<dbReference type="RefSeq" id="WP_036544809.1">
    <property type="nucleotide sequence ID" value="NZ_JMSZ01000016.1"/>
</dbReference>
<dbReference type="PATRIC" id="fig|267850.7.peg.1165"/>
<protein>
    <submittedName>
        <fullName evidence="2">SAM-dependent methyltransferase</fullName>
    </submittedName>
</protein>
<dbReference type="InterPro" id="IPR041698">
    <property type="entry name" value="Methyltransf_25"/>
</dbReference>
<evidence type="ECO:0000313" key="3">
    <source>
        <dbReference type="Proteomes" id="UP000027318"/>
    </source>
</evidence>
<evidence type="ECO:0000313" key="2">
    <source>
        <dbReference type="EMBL" id="KDE40578.1"/>
    </source>
</evidence>
<dbReference type="CDD" id="cd02440">
    <property type="entry name" value="AdoMet_MTases"/>
    <property type="match status" value="1"/>
</dbReference>
<dbReference type="EMBL" id="JMSZ01000016">
    <property type="protein sequence ID" value="KDE40578.1"/>
    <property type="molecule type" value="Genomic_DNA"/>
</dbReference>
<reference evidence="2 3" key="1">
    <citation type="journal article" date="2005" name="Int. J. Syst. Evol. Microbiol.">
        <title>Nitrincola lacisaponensis gen. nov., sp. nov., a novel alkaliphilic bacterium isolated from an alkaline, saline lake.</title>
        <authorList>
            <person name="Dimitriu P.A."/>
            <person name="Shukla S.K."/>
            <person name="Conradt J."/>
            <person name="Marquez M.C."/>
            <person name="Ventosa A."/>
            <person name="Maglia A."/>
            <person name="Peyton B.M."/>
            <person name="Pinkart H.C."/>
            <person name="Mormile M.R."/>
        </authorList>
    </citation>
    <scope>NUCLEOTIDE SEQUENCE [LARGE SCALE GENOMIC DNA]</scope>
    <source>
        <strain evidence="2 3">4CA</strain>
    </source>
</reference>
<keyword evidence="2" id="KW-0489">Methyltransferase</keyword>
<dbReference type="Gene3D" id="3.40.50.150">
    <property type="entry name" value="Vaccinia Virus protein VP39"/>
    <property type="match status" value="1"/>
</dbReference>
<gene>
    <name evidence="2" type="ORF">ADINL_1170</name>
</gene>
<feature type="domain" description="Methyltransferase" evidence="1">
    <location>
        <begin position="35"/>
        <end position="127"/>
    </location>
</feature>
<dbReference type="GO" id="GO:0008168">
    <property type="term" value="F:methyltransferase activity"/>
    <property type="evidence" value="ECO:0007669"/>
    <property type="project" value="UniProtKB-KW"/>
</dbReference>
<dbReference type="SUPFAM" id="SSF53335">
    <property type="entry name" value="S-adenosyl-L-methionine-dependent methyltransferases"/>
    <property type="match status" value="1"/>
</dbReference>
<dbReference type="Proteomes" id="UP000027318">
    <property type="component" value="Unassembled WGS sequence"/>
</dbReference>
<comment type="caution">
    <text evidence="2">The sequence shown here is derived from an EMBL/GenBank/DDBJ whole genome shotgun (WGS) entry which is preliminary data.</text>
</comment>
<dbReference type="InterPro" id="IPR029063">
    <property type="entry name" value="SAM-dependent_MTases_sf"/>
</dbReference>
<proteinExistence type="predicted"/>
<dbReference type="STRING" id="267850.ADINL_1170"/>
<evidence type="ECO:0000259" key="1">
    <source>
        <dbReference type="Pfam" id="PF13649"/>
    </source>
</evidence>
<name>A0A063Y2P0_9GAMM</name>
<organism evidence="2 3">
    <name type="scientific">Nitrincola lacisaponensis</name>
    <dbReference type="NCBI Taxonomy" id="267850"/>
    <lineage>
        <taxon>Bacteria</taxon>
        <taxon>Pseudomonadati</taxon>
        <taxon>Pseudomonadota</taxon>
        <taxon>Gammaproteobacteria</taxon>
        <taxon>Oceanospirillales</taxon>
        <taxon>Oceanospirillaceae</taxon>
        <taxon>Nitrincola</taxon>
    </lineage>
</organism>
<dbReference type="Pfam" id="PF13649">
    <property type="entry name" value="Methyltransf_25"/>
    <property type="match status" value="1"/>
</dbReference>